<keyword evidence="5" id="KW-1185">Reference proteome</keyword>
<evidence type="ECO:0000259" key="3">
    <source>
        <dbReference type="Pfam" id="PF12047"/>
    </source>
</evidence>
<gene>
    <name evidence="4" type="ORF">DUNSADRAFT_10703</name>
</gene>
<evidence type="ECO:0000313" key="4">
    <source>
        <dbReference type="EMBL" id="KAF5833084.1"/>
    </source>
</evidence>
<feature type="non-terminal residue" evidence="4">
    <location>
        <position position="247"/>
    </location>
</feature>
<comment type="subcellular location">
    <subcellularLocation>
        <location evidence="1">Nucleus</location>
    </subcellularLocation>
</comment>
<evidence type="ECO:0000313" key="5">
    <source>
        <dbReference type="Proteomes" id="UP000815325"/>
    </source>
</evidence>
<evidence type="ECO:0000256" key="2">
    <source>
        <dbReference type="ARBA" id="ARBA00023242"/>
    </source>
</evidence>
<name>A0ABQ7GEQ8_DUNSA</name>
<proteinExistence type="predicted"/>
<dbReference type="Proteomes" id="UP000815325">
    <property type="component" value="Unassembled WGS sequence"/>
</dbReference>
<accession>A0ABQ7GEQ8</accession>
<evidence type="ECO:0000256" key="1">
    <source>
        <dbReference type="ARBA" id="ARBA00004123"/>
    </source>
</evidence>
<organism evidence="4 5">
    <name type="scientific">Dunaliella salina</name>
    <name type="common">Green alga</name>
    <name type="synonym">Protococcus salinus</name>
    <dbReference type="NCBI Taxonomy" id="3046"/>
    <lineage>
        <taxon>Eukaryota</taxon>
        <taxon>Viridiplantae</taxon>
        <taxon>Chlorophyta</taxon>
        <taxon>core chlorophytes</taxon>
        <taxon>Chlorophyceae</taxon>
        <taxon>CS clade</taxon>
        <taxon>Chlamydomonadales</taxon>
        <taxon>Dunaliellaceae</taxon>
        <taxon>Dunaliella</taxon>
    </lineage>
</organism>
<keyword evidence="2" id="KW-0539">Nucleus</keyword>
<comment type="caution">
    <text evidence="4">The sequence shown here is derived from an EMBL/GenBank/DDBJ whole genome shotgun (WGS) entry which is preliminary data.</text>
</comment>
<protein>
    <recommendedName>
        <fullName evidence="3">RFTS domain-containing protein</fullName>
    </recommendedName>
</protein>
<reference evidence="4" key="1">
    <citation type="submission" date="2017-08" db="EMBL/GenBank/DDBJ databases">
        <authorList>
            <person name="Polle J.E."/>
            <person name="Barry K."/>
            <person name="Cushman J."/>
            <person name="Schmutz J."/>
            <person name="Tran D."/>
            <person name="Hathwaick L.T."/>
            <person name="Yim W.C."/>
            <person name="Jenkins J."/>
            <person name="Mckie-Krisberg Z.M."/>
            <person name="Prochnik S."/>
            <person name="Lindquist E."/>
            <person name="Dockter R.B."/>
            <person name="Adam C."/>
            <person name="Molina H."/>
            <person name="Bunkerborg J."/>
            <person name="Jin E."/>
            <person name="Buchheim M."/>
            <person name="Magnuson J."/>
        </authorList>
    </citation>
    <scope>NUCLEOTIDE SEQUENCE</scope>
    <source>
        <strain evidence="4">CCAP 19/18</strain>
    </source>
</reference>
<dbReference type="EMBL" id="MU069831">
    <property type="protein sequence ID" value="KAF5833084.1"/>
    <property type="molecule type" value="Genomic_DNA"/>
</dbReference>
<sequence length="247" mass="27134">MSQVVLKTASALYECVRPSASYRKLFSQLEEQLDICHQVYLALCPDVGGSLKASYEDVVAKLARTKVAKGYGGVREALLVNAKFVLSQLEAMTASAPVARNAPDYRNTPFGEAIAAEVAKGPYVSRTMTNGICIHEPQPEAAKKSSRDARADALAEADEEMARRLQSKMDAQAFGVGGNGRKSSAAPAYIRISEQEIADDYPLPKQYNKEVDETDELLMADPDDLMHVEPDLLPRRMLHDFAFYNAE</sequence>
<feature type="domain" description="RFTS" evidence="3">
    <location>
        <begin position="4"/>
        <end position="64"/>
    </location>
</feature>
<dbReference type="InterPro" id="IPR022702">
    <property type="entry name" value="Cytosine_MeTrfase1_RFD"/>
</dbReference>
<dbReference type="Pfam" id="PF12047">
    <property type="entry name" value="DNMT1-RFD"/>
    <property type="match status" value="1"/>
</dbReference>